<dbReference type="Proteomes" id="UP001240777">
    <property type="component" value="Unassembled WGS sequence"/>
</dbReference>
<sequence length="297" mass="33331">MNKIILFFSMISSLSADAVMINEMLTQKHSLRLDTSIFYANIQKQTNVIAPVIATASPTDSSSVYSIPAILGVQQSNQDFLNFSLNLRYGITKDIEIFASPSFFYQHSNLSDSAFSGEDDYDFNNFNMGLLYQVKSEGKYPSLLIGTTPIVISKSILAAPENPKYKLDYFKNYAFFATSYYTVDPVVFVLQGGFRLNLHRKIDDHTLDIGNLLNLSPMVYLALNPYTSINFGINYQYKFKDRLDGIVIAHQGSSISYLFGASYEVNPSLIVSVDINNLSTNLYTSNSVNVLLSYKIR</sequence>
<feature type="signal peptide" evidence="1">
    <location>
        <begin position="1"/>
        <end position="18"/>
    </location>
</feature>
<name>A0AA90PQT4_9HELI</name>
<reference evidence="2 4" key="3">
    <citation type="journal article" date="2024" name="Syst. Appl. Microbiol.">
        <title>Helicobacter cappadocius sp. nov., from lizards: The first psychrotrophic Helicobacter species.</title>
        <authorList>
            <person name="Aydin F."/>
            <person name="Tarhane S."/>
            <person name="Karakaya E."/>
            <person name="Abay S."/>
            <person name="Kayman T."/>
            <person name="Guran O."/>
            <person name="Bozkurt E."/>
            <person name="Uzum N."/>
            <person name="Avci A."/>
            <person name="Olgun K."/>
            <person name="Jablonski D."/>
            <person name="Guran C."/>
            <person name="Burcin Saticioglu I."/>
        </authorList>
    </citation>
    <scope>NUCLEOTIDE SEQUENCE [LARGE SCALE GENOMIC DNA]</scope>
    <source>
        <strain evidence="2">Faydin-H75</strain>
        <strain evidence="4">faydin-H76</strain>
    </source>
</reference>
<keyword evidence="5" id="KW-1185">Reference proteome</keyword>
<reference evidence="2" key="2">
    <citation type="submission" date="2023-07" db="EMBL/GenBank/DDBJ databases">
        <authorList>
            <person name="Aydin F."/>
            <person name="Tarhane S."/>
            <person name="Saticioglu I.B."/>
            <person name="Karakaya E."/>
            <person name="Abay S."/>
            <person name="Guran O."/>
            <person name="Bozkurt E."/>
            <person name="Uzum N."/>
            <person name="Olgun K."/>
            <person name="Jablonski D."/>
        </authorList>
    </citation>
    <scope>NUCLEOTIDE SEQUENCE</scope>
    <source>
        <strain evidence="2">Faydin-H75</strain>
    </source>
</reference>
<organism evidence="3 4">
    <name type="scientific">Helicobacter cappadocius</name>
    <dbReference type="NCBI Taxonomy" id="3063998"/>
    <lineage>
        <taxon>Bacteria</taxon>
        <taxon>Pseudomonadati</taxon>
        <taxon>Campylobacterota</taxon>
        <taxon>Epsilonproteobacteria</taxon>
        <taxon>Campylobacterales</taxon>
        <taxon>Helicobacteraceae</taxon>
        <taxon>Helicobacter</taxon>
    </lineage>
</organism>
<protein>
    <recommendedName>
        <fullName evidence="6">Transporter</fullName>
    </recommendedName>
</protein>
<dbReference type="Proteomes" id="UP001177258">
    <property type="component" value="Unassembled WGS sequence"/>
</dbReference>
<accession>A0AA90PQT4</accession>
<keyword evidence="1" id="KW-0732">Signal</keyword>
<dbReference type="SUPFAM" id="SSF56935">
    <property type="entry name" value="Porins"/>
    <property type="match status" value="1"/>
</dbReference>
<evidence type="ECO:0000313" key="4">
    <source>
        <dbReference type="Proteomes" id="UP001177258"/>
    </source>
</evidence>
<proteinExistence type="predicted"/>
<evidence type="ECO:0000313" key="2">
    <source>
        <dbReference type="EMBL" id="MDO7253339.1"/>
    </source>
</evidence>
<evidence type="ECO:0000256" key="1">
    <source>
        <dbReference type="SAM" id="SignalP"/>
    </source>
</evidence>
<evidence type="ECO:0000313" key="3">
    <source>
        <dbReference type="EMBL" id="MDP2539231.1"/>
    </source>
</evidence>
<feature type="chain" id="PRO_5041659030" description="Transporter" evidence="1">
    <location>
        <begin position="19"/>
        <end position="297"/>
    </location>
</feature>
<gene>
    <name evidence="2" type="ORF">Q5I04_05370</name>
    <name evidence="3" type="ORF">Q5I06_05530</name>
</gene>
<dbReference type="EMBL" id="JAUYZK010000007">
    <property type="protein sequence ID" value="MDP2539231.1"/>
    <property type="molecule type" value="Genomic_DNA"/>
</dbReference>
<comment type="caution">
    <text evidence="3">The sequence shown here is derived from an EMBL/GenBank/DDBJ whole genome shotgun (WGS) entry which is preliminary data.</text>
</comment>
<dbReference type="EMBL" id="JAUPEV010000007">
    <property type="protein sequence ID" value="MDO7253339.1"/>
    <property type="molecule type" value="Genomic_DNA"/>
</dbReference>
<dbReference type="RefSeq" id="WP_305517186.1">
    <property type="nucleotide sequence ID" value="NZ_JAUPEV010000007.1"/>
</dbReference>
<evidence type="ECO:0000313" key="5">
    <source>
        <dbReference type="Proteomes" id="UP001240777"/>
    </source>
</evidence>
<evidence type="ECO:0008006" key="6">
    <source>
        <dbReference type="Google" id="ProtNLM"/>
    </source>
</evidence>
<dbReference type="AlphaFoldDB" id="A0AA90PQT4"/>
<reference evidence="3 5" key="1">
    <citation type="submission" date="2023-07" db="EMBL/GenBank/DDBJ databases">
        <title>Unpublished Manusciprt.</title>
        <authorList>
            <person name="Aydin F."/>
            <person name="Tarhane S."/>
            <person name="Saticioglu I.B."/>
            <person name="Karakaya E."/>
            <person name="Abay S."/>
            <person name="Guran O."/>
            <person name="Bozkurt E."/>
            <person name="Uzum N."/>
            <person name="Olgun K."/>
            <person name="Jablonski D."/>
        </authorList>
    </citation>
    <scope>NUCLEOTIDE SEQUENCE</scope>
    <source>
        <strain evidence="5">faydin-H75</strain>
        <strain evidence="3">Faydin-H76</strain>
    </source>
</reference>